<dbReference type="RefSeq" id="WP_094571743.1">
    <property type="nucleotide sequence ID" value="NZ_CP022743.1"/>
</dbReference>
<dbReference type="PANTHER" id="PTHR36437">
    <property type="entry name" value="GLYOXALASE/BLEOMYCIN RESISTANCE PROTEIN/DIOXYGENASE"/>
    <property type="match status" value="1"/>
</dbReference>
<dbReference type="SUPFAM" id="SSF54593">
    <property type="entry name" value="Glyoxalase/Bleomycin resistance protein/Dihydroxybiphenyl dioxygenase"/>
    <property type="match status" value="1"/>
</dbReference>
<accession>A0A223P0W0</accession>
<organism evidence="2 3">
    <name type="scientific">Mucilaginibacter xinganensis</name>
    <dbReference type="NCBI Taxonomy" id="1234841"/>
    <lineage>
        <taxon>Bacteria</taxon>
        <taxon>Pseudomonadati</taxon>
        <taxon>Bacteroidota</taxon>
        <taxon>Sphingobacteriia</taxon>
        <taxon>Sphingobacteriales</taxon>
        <taxon>Sphingobacteriaceae</taxon>
        <taxon>Mucilaginibacter</taxon>
    </lineage>
</organism>
<evidence type="ECO:0000313" key="3">
    <source>
        <dbReference type="Proteomes" id="UP000215002"/>
    </source>
</evidence>
<dbReference type="Gene3D" id="3.10.180.10">
    <property type="entry name" value="2,3-Dihydroxybiphenyl 1,2-Dioxygenase, domain 1"/>
    <property type="match status" value="1"/>
</dbReference>
<protein>
    <submittedName>
        <fullName evidence="2">Glyoxalase-like domain protein</fullName>
    </submittedName>
</protein>
<proteinExistence type="predicted"/>
<sequence>MKAIEIISIPVTDQARAKAFYKKLGFEVIVEAPFGNGQQWVQMGFPGQDTSITLVNWFPEMPAGCVQGFIIKTENIEDDVKELTEKGISVGKIDSTPWGRFLPVKDPDGNTWSFHES</sequence>
<dbReference type="InterPro" id="IPR037523">
    <property type="entry name" value="VOC_core"/>
</dbReference>
<evidence type="ECO:0000313" key="2">
    <source>
        <dbReference type="EMBL" id="ASU35584.1"/>
    </source>
</evidence>
<dbReference type="InterPro" id="IPR029068">
    <property type="entry name" value="Glyas_Bleomycin-R_OHBP_Dase"/>
</dbReference>
<name>A0A223P0W0_9SPHI</name>
<dbReference type="PROSITE" id="PS51819">
    <property type="entry name" value="VOC"/>
    <property type="match status" value="1"/>
</dbReference>
<dbReference type="Pfam" id="PF00903">
    <property type="entry name" value="Glyoxalase"/>
    <property type="match status" value="1"/>
</dbReference>
<evidence type="ECO:0000259" key="1">
    <source>
        <dbReference type="PROSITE" id="PS51819"/>
    </source>
</evidence>
<gene>
    <name evidence="2" type="ORF">MuYL_3699</name>
</gene>
<dbReference type="AlphaFoldDB" id="A0A223P0W0"/>
<feature type="domain" description="VOC" evidence="1">
    <location>
        <begin position="3"/>
        <end position="117"/>
    </location>
</feature>
<dbReference type="InterPro" id="IPR004360">
    <property type="entry name" value="Glyas_Fos-R_dOase_dom"/>
</dbReference>
<keyword evidence="3" id="KW-1185">Reference proteome</keyword>
<dbReference type="OrthoDB" id="9796521at2"/>
<dbReference type="Proteomes" id="UP000215002">
    <property type="component" value="Chromosome"/>
</dbReference>
<dbReference type="EMBL" id="CP022743">
    <property type="protein sequence ID" value="ASU35584.1"/>
    <property type="molecule type" value="Genomic_DNA"/>
</dbReference>
<dbReference type="PANTHER" id="PTHR36437:SF2">
    <property type="entry name" value="GLYOXALASE_BLEOMYCIN RESISTANCE PROTEIN_DIOXYGENASE"/>
    <property type="match status" value="1"/>
</dbReference>
<reference evidence="2 3" key="1">
    <citation type="submission" date="2017-08" db="EMBL/GenBank/DDBJ databases">
        <title>Complete genome sequence of Mucilaginibacter sp. strain BJC16-A31.</title>
        <authorList>
            <consortium name="Henan University of Science and Technology"/>
            <person name="You X."/>
        </authorList>
    </citation>
    <scope>NUCLEOTIDE SEQUENCE [LARGE SCALE GENOMIC DNA]</scope>
    <source>
        <strain evidence="2 3">BJC16-A31</strain>
    </source>
</reference>
<dbReference type="KEGG" id="muc:MuYL_3699"/>